<evidence type="ECO:0000313" key="2">
    <source>
        <dbReference type="EMBL" id="PLW52068.1"/>
    </source>
</evidence>
<proteinExistence type="predicted"/>
<evidence type="ECO:0000313" key="3">
    <source>
        <dbReference type="Proteomes" id="UP000235392"/>
    </source>
</evidence>
<protein>
    <submittedName>
        <fullName evidence="2">Uncharacterized protein</fullName>
    </submittedName>
</protein>
<evidence type="ECO:0000313" key="1">
    <source>
        <dbReference type="EMBL" id="PLW52067.1"/>
    </source>
</evidence>
<dbReference type="EMBL" id="PGCI01000002">
    <property type="protein sequence ID" value="PLW52067.1"/>
    <property type="molecule type" value="Genomic_DNA"/>
</dbReference>
<name>A0A2N5VPZ3_9BASI</name>
<sequence length="120" mass="13106">MPGDNDCLVKLALRANHNHFVAQLITQPLTPSKRIYLGHGTGFLSITSVSLPLPPLLSLTTQIGFPALTTKQSGYRSKPTALFCLVVFLPSDSSLMRLFSTFRSFGPIYQVASNSCHQVL</sequence>
<accession>A0A2N5VPZ3</accession>
<dbReference type="AlphaFoldDB" id="A0A2N5VPZ3"/>
<gene>
    <name evidence="2" type="ORF">PCASD_02044</name>
    <name evidence="1" type="ORF">PCASD_02045</name>
</gene>
<reference evidence="2 3" key="1">
    <citation type="submission" date="2017-11" db="EMBL/GenBank/DDBJ databases">
        <title>De novo assembly and phasing of dikaryotic genomes from two isolates of Puccinia coronata f. sp. avenae, the causal agent of oat crown rust.</title>
        <authorList>
            <person name="Miller M.E."/>
            <person name="Zhang Y."/>
            <person name="Omidvar V."/>
            <person name="Sperschneider J."/>
            <person name="Schwessinger B."/>
            <person name="Raley C."/>
            <person name="Palmer J.M."/>
            <person name="Garnica D."/>
            <person name="Upadhyaya N."/>
            <person name="Rathjen J."/>
            <person name="Taylor J.M."/>
            <person name="Park R.F."/>
            <person name="Dodds P.N."/>
            <person name="Hirsch C.D."/>
            <person name="Kianian S.F."/>
            <person name="Figueroa M."/>
        </authorList>
    </citation>
    <scope>NUCLEOTIDE SEQUENCE [LARGE SCALE GENOMIC DNA]</scope>
    <source>
        <strain evidence="2">12SD80</strain>
    </source>
</reference>
<organism evidence="2 3">
    <name type="scientific">Puccinia coronata f. sp. avenae</name>
    <dbReference type="NCBI Taxonomy" id="200324"/>
    <lineage>
        <taxon>Eukaryota</taxon>
        <taxon>Fungi</taxon>
        <taxon>Dikarya</taxon>
        <taxon>Basidiomycota</taxon>
        <taxon>Pucciniomycotina</taxon>
        <taxon>Pucciniomycetes</taxon>
        <taxon>Pucciniales</taxon>
        <taxon>Pucciniaceae</taxon>
        <taxon>Puccinia</taxon>
    </lineage>
</organism>
<comment type="caution">
    <text evidence="2">The sequence shown here is derived from an EMBL/GenBank/DDBJ whole genome shotgun (WGS) entry which is preliminary data.</text>
</comment>
<dbReference type="Proteomes" id="UP000235392">
    <property type="component" value="Unassembled WGS sequence"/>
</dbReference>
<dbReference type="EMBL" id="PGCI01000002">
    <property type="protein sequence ID" value="PLW52068.1"/>
    <property type="molecule type" value="Genomic_DNA"/>
</dbReference>